<organism evidence="2 3">
    <name type="scientific">Araneus ventricosus</name>
    <name type="common">Orbweaver spider</name>
    <name type="synonym">Epeira ventricosa</name>
    <dbReference type="NCBI Taxonomy" id="182803"/>
    <lineage>
        <taxon>Eukaryota</taxon>
        <taxon>Metazoa</taxon>
        <taxon>Ecdysozoa</taxon>
        <taxon>Arthropoda</taxon>
        <taxon>Chelicerata</taxon>
        <taxon>Arachnida</taxon>
        <taxon>Araneae</taxon>
        <taxon>Araneomorphae</taxon>
        <taxon>Entelegynae</taxon>
        <taxon>Araneoidea</taxon>
        <taxon>Araneidae</taxon>
        <taxon>Araneus</taxon>
    </lineage>
</organism>
<protein>
    <submittedName>
        <fullName evidence="2">Uncharacterized protein</fullName>
    </submittedName>
</protein>
<accession>A0A4Y2CI51</accession>
<comment type="caution">
    <text evidence="2">The sequence shown here is derived from an EMBL/GenBank/DDBJ whole genome shotgun (WGS) entry which is preliminary data.</text>
</comment>
<keyword evidence="3" id="KW-1185">Reference proteome</keyword>
<evidence type="ECO:0000256" key="1">
    <source>
        <dbReference type="SAM" id="MobiDB-lite"/>
    </source>
</evidence>
<evidence type="ECO:0000313" key="2">
    <source>
        <dbReference type="EMBL" id="GBM04092.1"/>
    </source>
</evidence>
<dbReference type="AlphaFoldDB" id="A0A4Y2CI51"/>
<sequence>MSKLKLKHNTRSVTTTELTRVLTNLARTEKRSVTGISPNGLRSRAKAIIGESIHQGNTIRPWPDRVSRRMIEGRRPPNCRTESGSGSDFFPSSLPFNRG</sequence>
<dbReference type="Proteomes" id="UP000499080">
    <property type="component" value="Unassembled WGS sequence"/>
</dbReference>
<reference evidence="2 3" key="1">
    <citation type="journal article" date="2019" name="Sci. Rep.">
        <title>Orb-weaving spider Araneus ventricosus genome elucidates the spidroin gene catalogue.</title>
        <authorList>
            <person name="Kono N."/>
            <person name="Nakamura H."/>
            <person name="Ohtoshi R."/>
            <person name="Moran D.A.P."/>
            <person name="Shinohara A."/>
            <person name="Yoshida Y."/>
            <person name="Fujiwara M."/>
            <person name="Mori M."/>
            <person name="Tomita M."/>
            <person name="Arakawa K."/>
        </authorList>
    </citation>
    <scope>NUCLEOTIDE SEQUENCE [LARGE SCALE GENOMIC DNA]</scope>
</reference>
<evidence type="ECO:0000313" key="3">
    <source>
        <dbReference type="Proteomes" id="UP000499080"/>
    </source>
</evidence>
<dbReference type="EMBL" id="BGPR01000198">
    <property type="protein sequence ID" value="GBM04092.1"/>
    <property type="molecule type" value="Genomic_DNA"/>
</dbReference>
<name>A0A4Y2CI51_ARAVE</name>
<proteinExistence type="predicted"/>
<gene>
    <name evidence="2" type="ORF">AVEN_247961_1</name>
</gene>
<feature type="region of interest" description="Disordered" evidence="1">
    <location>
        <begin position="73"/>
        <end position="99"/>
    </location>
</feature>